<reference evidence="4" key="2">
    <citation type="submission" date="2020-09" db="EMBL/GenBank/DDBJ databases">
        <authorList>
            <person name="Sun Q."/>
            <person name="Kim S."/>
        </authorList>
    </citation>
    <scope>NUCLEOTIDE SEQUENCE</scope>
    <source>
        <strain evidence="4">KCTC 12710</strain>
    </source>
</reference>
<dbReference type="PROSITE" id="PS51194">
    <property type="entry name" value="HELICASE_CTER"/>
    <property type="match status" value="1"/>
</dbReference>
<dbReference type="InterPro" id="IPR014001">
    <property type="entry name" value="Helicase_ATP-bd"/>
</dbReference>
<keyword evidence="4" id="KW-0540">Nuclease</keyword>
<dbReference type="Pfam" id="PF08463">
    <property type="entry name" value="EcoEI_R_C"/>
    <property type="match status" value="1"/>
</dbReference>
<keyword evidence="5" id="KW-1185">Reference proteome</keyword>
<dbReference type="InterPro" id="IPR001650">
    <property type="entry name" value="Helicase_C-like"/>
</dbReference>
<protein>
    <submittedName>
        <fullName evidence="4">Restriction endonuclease subunit R</fullName>
    </submittedName>
</protein>
<dbReference type="InterPro" id="IPR027417">
    <property type="entry name" value="P-loop_NTPase"/>
</dbReference>
<dbReference type="InterPro" id="IPR025285">
    <property type="entry name" value="DUF4145"/>
</dbReference>
<dbReference type="InterPro" id="IPR050742">
    <property type="entry name" value="Helicase_Restrict-Modif_Enz"/>
</dbReference>
<dbReference type="Pfam" id="PF00271">
    <property type="entry name" value="Helicase_C"/>
    <property type="match status" value="1"/>
</dbReference>
<dbReference type="GO" id="GO:0005829">
    <property type="term" value="C:cytosol"/>
    <property type="evidence" value="ECO:0007669"/>
    <property type="project" value="TreeGrafter"/>
</dbReference>
<dbReference type="GO" id="GO:0006304">
    <property type="term" value="P:DNA modification"/>
    <property type="evidence" value="ECO:0007669"/>
    <property type="project" value="InterPro"/>
</dbReference>
<organism evidence="4 5">
    <name type="scientific">Algibacter mikhailovii</name>
    <dbReference type="NCBI Taxonomy" id="425498"/>
    <lineage>
        <taxon>Bacteria</taxon>
        <taxon>Pseudomonadati</taxon>
        <taxon>Bacteroidota</taxon>
        <taxon>Flavobacteriia</taxon>
        <taxon>Flavobacteriales</taxon>
        <taxon>Flavobacteriaceae</taxon>
        <taxon>Algibacter</taxon>
    </lineage>
</organism>
<feature type="domain" description="Helicase ATP-binding" evidence="2">
    <location>
        <begin position="384"/>
        <end position="543"/>
    </location>
</feature>
<name>A0A918R5Q5_9FLAO</name>
<evidence type="ECO:0000256" key="1">
    <source>
        <dbReference type="SAM" id="Coils"/>
    </source>
</evidence>
<dbReference type="GO" id="GO:0003677">
    <property type="term" value="F:DNA binding"/>
    <property type="evidence" value="ECO:0007669"/>
    <property type="project" value="InterPro"/>
</dbReference>
<dbReference type="Pfam" id="PF04851">
    <property type="entry name" value="ResIII"/>
    <property type="match status" value="1"/>
</dbReference>
<dbReference type="GO" id="GO:0004519">
    <property type="term" value="F:endonuclease activity"/>
    <property type="evidence" value="ECO:0007669"/>
    <property type="project" value="UniProtKB-KW"/>
</dbReference>
<dbReference type="PROSITE" id="PS51192">
    <property type="entry name" value="HELICASE_ATP_BIND_1"/>
    <property type="match status" value="1"/>
</dbReference>
<feature type="domain" description="Helicase C-terminal" evidence="3">
    <location>
        <begin position="619"/>
        <end position="804"/>
    </location>
</feature>
<dbReference type="PANTHER" id="PTHR47396">
    <property type="entry name" value="TYPE I RESTRICTION ENZYME ECOKI R PROTEIN"/>
    <property type="match status" value="1"/>
</dbReference>
<dbReference type="RefSeq" id="WP_189361770.1">
    <property type="nucleotide sequence ID" value="NZ_BMWZ01000006.1"/>
</dbReference>
<dbReference type="SUPFAM" id="SSF52540">
    <property type="entry name" value="P-loop containing nucleoside triphosphate hydrolases"/>
    <property type="match status" value="2"/>
</dbReference>
<dbReference type="Proteomes" id="UP000636004">
    <property type="component" value="Unassembled WGS sequence"/>
</dbReference>
<dbReference type="InterPro" id="IPR013670">
    <property type="entry name" value="EcoEI_R_C_dom"/>
</dbReference>
<comment type="caution">
    <text evidence="4">The sequence shown here is derived from an EMBL/GenBank/DDBJ whole genome shotgun (WGS) entry which is preliminary data.</text>
</comment>
<dbReference type="PANTHER" id="PTHR47396:SF1">
    <property type="entry name" value="ATP-DEPENDENT HELICASE IRC3-RELATED"/>
    <property type="match status" value="1"/>
</dbReference>
<accession>A0A918R5Q5</accession>
<dbReference type="CDD" id="cd18032">
    <property type="entry name" value="DEXHc_RE_I_III_res"/>
    <property type="match status" value="1"/>
</dbReference>
<dbReference type="SMART" id="SM00487">
    <property type="entry name" value="DEXDc"/>
    <property type="match status" value="1"/>
</dbReference>
<keyword evidence="4" id="KW-0255">Endonuclease</keyword>
<dbReference type="CDD" id="cd18799">
    <property type="entry name" value="SF2_C_EcoAI-like"/>
    <property type="match status" value="1"/>
</dbReference>
<sequence length="1148" mass="131907">MSNFQFLHKEWPGIFKEAKEAEQLTLTSPKASAMISRSALEKALQWLYQNDEELEWPYDTKLSSLIHEQCFREIIKPSMFREINLVRLNGNAAAHGKTITHDQSIASIKNLFRFLSFIGIYYSEEEVNIPTFNMGQIPDGNEQKETLKTLQQLELQLDRRREKDKEERAKLEAQAAQIELLQKQLEAQQIEITQRRVSREKTKDPDKVIPILIPESVTRKLYIDVLLKEAGWEDLTEGRELEYEVQGMPVSTNPSGIGYVDYVLWGKDGKPLAVVEAKRTMADARKGRHQAELYADCLEQMHEQRPVIFYTNGFETFIWDDTFYVDREIQGFYTQDELQLLVDRRTTRIDLRNFKVNMDIAGRDYQLEAIKRVSENLIVNAKDGSLRGSNRESLLVMATGSGKTRTAAAIVDMLTKCNWAKRVLFLADRNALVTQAKNAFKEHLPELSSIDLTKEKEDNSTRLVFSTYPTIINKIDKVKTDNERFYGVGHFDLIIIDEAHRSVYQKYRAIFEYFDAMIIGLTATPKKDIDRNTYGLFGIEDDNPTFAYELNTAVDQGFLVPPKSISVPLKFQREGIRYADLSDREKEEYEEKFGDPTNEEAPEIIGSAALNKWLFNTDTVDKVLEHLMNDGIKVSGGDKLGKTIIFAKNHAHAVFIEERFNKNYPEYAGKFLRVIDNYETKAQDLLEKFADPFEEQEPQIAVSVDMMDTGVDAPRVVNLVFFKMVKSASKFWQMIGRGTRLCPDLFGPGEEKKEFLIFDYCQNFEFFDEHPDGASAKNMKPLQQQIFEAKLKVSQLITHLSDKTPDEIEIRDSYLTELHKTILNLDENRFIVRKELRHVKEFSNKNKWLNLSKSDIQEINAHLSHLQAPSKGDDELARRFDMLVLVYQIVLLTGSGDTAKYMGKIFRTASALEKKDNIPQVALHLPLIKEVQTDHYWANINVKKLDELRVALRDLIKYLETETQEPVYTHFEDVLDYDGITAREPVTSYVSLQSYKDRVESYIRKNKNHLTIHKLSTNLPITKAELDELEKILFAEGVAGTKEEFIKQYGERPLGAFIRSITGLEQATLNEAFSEFLQVGNLRADQMTFIKTIISYLSKNGTIDKTMLYEPPFTDLNDQGISGVFDNDADLIKIVKIIDLINGNAVVA</sequence>
<reference evidence="4" key="1">
    <citation type="journal article" date="2014" name="Int. J. Syst. Evol. Microbiol.">
        <title>Complete genome sequence of Corynebacterium casei LMG S-19264T (=DSM 44701T), isolated from a smear-ripened cheese.</title>
        <authorList>
            <consortium name="US DOE Joint Genome Institute (JGI-PGF)"/>
            <person name="Walter F."/>
            <person name="Albersmeier A."/>
            <person name="Kalinowski J."/>
            <person name="Ruckert C."/>
        </authorList>
    </citation>
    <scope>NUCLEOTIDE SEQUENCE</scope>
    <source>
        <strain evidence="4">KCTC 12710</strain>
    </source>
</reference>
<keyword evidence="1" id="KW-0175">Coiled coil</keyword>
<dbReference type="EMBL" id="BMWZ01000006">
    <property type="protein sequence ID" value="GGZ88186.1"/>
    <property type="molecule type" value="Genomic_DNA"/>
</dbReference>
<dbReference type="AlphaFoldDB" id="A0A918R5Q5"/>
<feature type="coiled-coil region" evidence="1">
    <location>
        <begin position="143"/>
        <end position="191"/>
    </location>
</feature>
<proteinExistence type="predicted"/>
<keyword evidence="4" id="KW-0378">Hydrolase</keyword>
<evidence type="ECO:0000313" key="5">
    <source>
        <dbReference type="Proteomes" id="UP000636004"/>
    </source>
</evidence>
<evidence type="ECO:0000259" key="3">
    <source>
        <dbReference type="PROSITE" id="PS51194"/>
    </source>
</evidence>
<evidence type="ECO:0000313" key="4">
    <source>
        <dbReference type="EMBL" id="GGZ88186.1"/>
    </source>
</evidence>
<dbReference type="GO" id="GO:0005524">
    <property type="term" value="F:ATP binding"/>
    <property type="evidence" value="ECO:0007669"/>
    <property type="project" value="InterPro"/>
</dbReference>
<dbReference type="Pfam" id="PF13643">
    <property type="entry name" value="DUF4145"/>
    <property type="match status" value="1"/>
</dbReference>
<dbReference type="Gene3D" id="3.90.1570.30">
    <property type="match status" value="1"/>
</dbReference>
<evidence type="ECO:0000259" key="2">
    <source>
        <dbReference type="PROSITE" id="PS51192"/>
    </source>
</evidence>
<gene>
    <name evidence="4" type="ORF">GCM10007028_28140</name>
</gene>
<dbReference type="GO" id="GO:0016787">
    <property type="term" value="F:hydrolase activity"/>
    <property type="evidence" value="ECO:0007669"/>
    <property type="project" value="InterPro"/>
</dbReference>
<dbReference type="InterPro" id="IPR006935">
    <property type="entry name" value="Helicase/UvrB_N"/>
</dbReference>
<dbReference type="Gene3D" id="3.40.50.300">
    <property type="entry name" value="P-loop containing nucleotide triphosphate hydrolases"/>
    <property type="match status" value="2"/>
</dbReference>